<dbReference type="Pfam" id="PF07969">
    <property type="entry name" value="Amidohydro_3"/>
    <property type="match status" value="1"/>
</dbReference>
<protein>
    <recommendedName>
        <fullName evidence="1">Amidohydrolase 3 domain-containing protein</fullName>
    </recommendedName>
</protein>
<keyword evidence="3" id="KW-1185">Reference proteome</keyword>
<evidence type="ECO:0000313" key="2">
    <source>
        <dbReference type="EMBL" id="KAK6360937.1"/>
    </source>
</evidence>
<gene>
    <name evidence="2" type="ORF">TWF730_007052</name>
</gene>
<reference evidence="2 3" key="1">
    <citation type="submission" date="2019-10" db="EMBL/GenBank/DDBJ databases">
        <authorList>
            <person name="Palmer J.M."/>
        </authorList>
    </citation>
    <scope>NUCLEOTIDE SEQUENCE [LARGE SCALE GENOMIC DNA]</scope>
    <source>
        <strain evidence="2 3">TWF730</strain>
    </source>
</reference>
<dbReference type="InterPro" id="IPR011059">
    <property type="entry name" value="Metal-dep_hydrolase_composite"/>
</dbReference>
<dbReference type="GO" id="GO:0016810">
    <property type="term" value="F:hydrolase activity, acting on carbon-nitrogen (but not peptide) bonds"/>
    <property type="evidence" value="ECO:0007669"/>
    <property type="project" value="InterPro"/>
</dbReference>
<dbReference type="Gene3D" id="3.20.20.140">
    <property type="entry name" value="Metal-dependent hydrolases"/>
    <property type="match status" value="1"/>
</dbReference>
<organism evidence="2 3">
    <name type="scientific">Orbilia blumenaviensis</name>
    <dbReference type="NCBI Taxonomy" id="1796055"/>
    <lineage>
        <taxon>Eukaryota</taxon>
        <taxon>Fungi</taxon>
        <taxon>Dikarya</taxon>
        <taxon>Ascomycota</taxon>
        <taxon>Pezizomycotina</taxon>
        <taxon>Orbiliomycetes</taxon>
        <taxon>Orbiliales</taxon>
        <taxon>Orbiliaceae</taxon>
        <taxon>Orbilia</taxon>
    </lineage>
</organism>
<dbReference type="PANTHER" id="PTHR22642:SF2">
    <property type="entry name" value="PROTEIN LONG AFTER FAR-RED 3"/>
    <property type="match status" value="1"/>
</dbReference>
<dbReference type="EMBL" id="JAVHNS010000003">
    <property type="protein sequence ID" value="KAK6360937.1"/>
    <property type="molecule type" value="Genomic_DNA"/>
</dbReference>
<comment type="caution">
    <text evidence="2">The sequence shown here is derived from an EMBL/GenBank/DDBJ whole genome shotgun (WGS) entry which is preliminary data.</text>
</comment>
<name>A0AAV9VJH5_9PEZI</name>
<dbReference type="InterPro" id="IPR013108">
    <property type="entry name" value="Amidohydro_3"/>
</dbReference>
<evidence type="ECO:0000259" key="1">
    <source>
        <dbReference type="Pfam" id="PF07969"/>
    </source>
</evidence>
<proteinExistence type="predicted"/>
<sequence length="159" mass="17825">MAYALSRLGPERLKNSAYRMQSLFPKPEIGVAYPPYPVLGSDFPVEPPSPIDGMYAAVTRCSPRLDTCDRDKVWEEEKLTRLQAVQGFGRNVGWGGMLKGWEQVGQMGGWADWVVLDANLFDESVDLRTVKVQETWVGGKRVFKREADSIVSETVKAQD</sequence>
<dbReference type="Gene3D" id="2.30.40.10">
    <property type="entry name" value="Urease, subunit C, domain 1"/>
    <property type="match status" value="1"/>
</dbReference>
<dbReference type="Proteomes" id="UP001373714">
    <property type="component" value="Unassembled WGS sequence"/>
</dbReference>
<dbReference type="AlphaFoldDB" id="A0AAV9VJH5"/>
<dbReference type="PANTHER" id="PTHR22642">
    <property type="entry name" value="IMIDAZOLONEPROPIONASE"/>
    <property type="match status" value="1"/>
</dbReference>
<evidence type="ECO:0000313" key="3">
    <source>
        <dbReference type="Proteomes" id="UP001373714"/>
    </source>
</evidence>
<accession>A0AAV9VJH5</accession>
<feature type="domain" description="Amidohydrolase 3" evidence="1">
    <location>
        <begin position="3"/>
        <end position="143"/>
    </location>
</feature>